<name>A0A6M3JY83_9ZZZZ</name>
<accession>A0A6M3JY83</accession>
<evidence type="ECO:0000313" key="2">
    <source>
        <dbReference type="EMBL" id="QJA89917.1"/>
    </source>
</evidence>
<proteinExistence type="predicted"/>
<gene>
    <name evidence="1" type="ORF">MM415A01897_0010</name>
    <name evidence="2" type="ORF">MM415B02472_0004</name>
</gene>
<reference evidence="1" key="1">
    <citation type="submission" date="2020-03" db="EMBL/GenBank/DDBJ databases">
        <title>The deep terrestrial virosphere.</title>
        <authorList>
            <person name="Holmfeldt K."/>
            <person name="Nilsson E."/>
            <person name="Simone D."/>
            <person name="Lopez-Fernandez M."/>
            <person name="Wu X."/>
            <person name="de Brujin I."/>
            <person name="Lundin D."/>
            <person name="Andersson A."/>
            <person name="Bertilsson S."/>
            <person name="Dopson M."/>
        </authorList>
    </citation>
    <scope>NUCLEOTIDE SEQUENCE</scope>
    <source>
        <strain evidence="1">MM415A01897</strain>
        <strain evidence="2">MM415B02472</strain>
    </source>
</reference>
<evidence type="ECO:0000313" key="1">
    <source>
        <dbReference type="EMBL" id="QJA74909.1"/>
    </source>
</evidence>
<dbReference type="InterPro" id="IPR056209">
    <property type="entry name" value="SU10_adaptor"/>
</dbReference>
<sequence length="212" mass="24689">MNFSTLKTRTLQKLNESTSSPNFWSLVEIGDFLNEGYSDLASITKIIETSATLSLVANQYIYSLDSSCLKINRMYYETDDRIIKPATWADINKQDRWWNETSFDYPKFWVPISTQKIFLWPKPIENESSCITYYFSSLSTDMSDDNDTPAGPDVFHSALIDFACAMALLRKRNSEAMAKSKYFYEQYKEKRVKITNHKANRANRTPRVRTWA</sequence>
<dbReference type="EMBL" id="MT142878">
    <property type="protein sequence ID" value="QJA89917.1"/>
    <property type="molecule type" value="Genomic_DNA"/>
</dbReference>
<dbReference type="EMBL" id="MT142128">
    <property type="protein sequence ID" value="QJA74909.1"/>
    <property type="molecule type" value="Genomic_DNA"/>
</dbReference>
<organism evidence="1">
    <name type="scientific">viral metagenome</name>
    <dbReference type="NCBI Taxonomy" id="1070528"/>
    <lineage>
        <taxon>unclassified sequences</taxon>
        <taxon>metagenomes</taxon>
        <taxon>organismal metagenomes</taxon>
    </lineage>
</organism>
<dbReference type="Pfam" id="PF24175">
    <property type="entry name" value="SU10_adaptor"/>
    <property type="match status" value="1"/>
</dbReference>
<protein>
    <submittedName>
        <fullName evidence="1">Uncharacterized protein</fullName>
    </submittedName>
</protein>
<dbReference type="AlphaFoldDB" id="A0A6M3JY83"/>